<reference evidence="2" key="2">
    <citation type="submission" date="2020-08" db="EMBL/GenBank/DDBJ databases">
        <authorList>
            <person name="Kikuchi T."/>
        </authorList>
    </citation>
    <scope>NUCLEOTIDE SEQUENCE</scope>
    <source>
        <strain evidence="1">Ka4C1</strain>
    </source>
</reference>
<gene>
    <name evidence="1" type="ORF">BXYJ_LOCUS5507</name>
</gene>
<dbReference type="AlphaFoldDB" id="A0A1I7SJ32"/>
<evidence type="ECO:0000313" key="4">
    <source>
        <dbReference type="Proteomes" id="UP000659654"/>
    </source>
</evidence>
<keyword evidence="4" id="KW-1185">Reference proteome</keyword>
<accession>A0A1I7SJ32</accession>
<dbReference type="OrthoDB" id="10525829at2759"/>
<evidence type="ECO:0000313" key="1">
    <source>
        <dbReference type="EMBL" id="CAD5219095.1"/>
    </source>
</evidence>
<evidence type="ECO:0000313" key="2">
    <source>
        <dbReference type="EMBL" id="CAG9104042.1"/>
    </source>
</evidence>
<proteinExistence type="predicted"/>
<evidence type="ECO:0000313" key="3">
    <source>
        <dbReference type="Proteomes" id="UP000095284"/>
    </source>
</evidence>
<protein>
    <submittedName>
        <fullName evidence="1">(pine wood nematode) hypothetical protein</fullName>
    </submittedName>
</protein>
<evidence type="ECO:0000313" key="5">
    <source>
        <dbReference type="WBParaSite" id="BXY_1305600.1"/>
    </source>
</evidence>
<dbReference type="EMBL" id="CAJFCV020000003">
    <property type="protein sequence ID" value="CAG9104042.1"/>
    <property type="molecule type" value="Genomic_DNA"/>
</dbReference>
<organism evidence="3 5">
    <name type="scientific">Bursaphelenchus xylophilus</name>
    <name type="common">Pinewood nematode worm</name>
    <name type="synonym">Aphelenchoides xylophilus</name>
    <dbReference type="NCBI Taxonomy" id="6326"/>
    <lineage>
        <taxon>Eukaryota</taxon>
        <taxon>Metazoa</taxon>
        <taxon>Ecdysozoa</taxon>
        <taxon>Nematoda</taxon>
        <taxon>Chromadorea</taxon>
        <taxon>Rhabditida</taxon>
        <taxon>Tylenchina</taxon>
        <taxon>Tylenchomorpha</taxon>
        <taxon>Aphelenchoidea</taxon>
        <taxon>Aphelenchoididae</taxon>
        <taxon>Bursaphelenchus</taxon>
    </lineage>
</organism>
<dbReference type="EMBL" id="CAJFDI010000003">
    <property type="protein sequence ID" value="CAD5219095.1"/>
    <property type="molecule type" value="Genomic_DNA"/>
</dbReference>
<name>A0A1I7SJ32_BURXY</name>
<dbReference type="WBParaSite" id="BXY_1305600.1">
    <property type="protein sequence ID" value="BXY_1305600.1"/>
    <property type="gene ID" value="BXY_1305600"/>
</dbReference>
<sequence length="128" mass="14385">MGAYPSIASSVSTQNRLKITSSTVGTGVDGTTPSLKQIRKDLQNLDPDQALLLLSAERCKLEEDPPGEPNSDDFVDKKLNFNRSWFGEKHFHFKEEDVKTATEFHAVSPSFERKWFDSQKEKRPGVGN</sequence>
<reference evidence="5" key="1">
    <citation type="submission" date="2016-11" db="UniProtKB">
        <authorList>
            <consortium name="WormBaseParasite"/>
        </authorList>
    </citation>
    <scope>IDENTIFICATION</scope>
</reference>
<dbReference type="Proteomes" id="UP000582659">
    <property type="component" value="Unassembled WGS sequence"/>
</dbReference>
<dbReference type="Proteomes" id="UP000659654">
    <property type="component" value="Unassembled WGS sequence"/>
</dbReference>
<dbReference type="Proteomes" id="UP000095284">
    <property type="component" value="Unplaced"/>
</dbReference>